<dbReference type="EMBL" id="LAZR01001992">
    <property type="protein sequence ID" value="KKN36048.1"/>
    <property type="molecule type" value="Genomic_DNA"/>
</dbReference>
<comment type="caution">
    <text evidence="1">The sequence shown here is derived from an EMBL/GenBank/DDBJ whole genome shotgun (WGS) entry which is preliminary data.</text>
</comment>
<name>A0A0F9T3J3_9ZZZZ</name>
<accession>A0A0F9T3J3</accession>
<organism evidence="1">
    <name type="scientific">marine sediment metagenome</name>
    <dbReference type="NCBI Taxonomy" id="412755"/>
    <lineage>
        <taxon>unclassified sequences</taxon>
        <taxon>metagenomes</taxon>
        <taxon>ecological metagenomes</taxon>
    </lineage>
</organism>
<sequence length="90" mass="10218">MKIVPIRDDMPGEPWEWRDPARGVKELPKDFDLGDAALDLETYEHVFIGLGGGKVCRIDLDTSPDDPEAMIRWKARATATNRPRPEDEEV</sequence>
<gene>
    <name evidence="1" type="ORF">LCGC14_0777430</name>
</gene>
<protein>
    <submittedName>
        <fullName evidence="1">Uncharacterized protein</fullName>
    </submittedName>
</protein>
<reference evidence="1" key="1">
    <citation type="journal article" date="2015" name="Nature">
        <title>Complex archaea that bridge the gap between prokaryotes and eukaryotes.</title>
        <authorList>
            <person name="Spang A."/>
            <person name="Saw J.H."/>
            <person name="Jorgensen S.L."/>
            <person name="Zaremba-Niedzwiedzka K."/>
            <person name="Martijn J."/>
            <person name="Lind A.E."/>
            <person name="van Eijk R."/>
            <person name="Schleper C."/>
            <person name="Guy L."/>
            <person name="Ettema T.J."/>
        </authorList>
    </citation>
    <scope>NUCLEOTIDE SEQUENCE</scope>
</reference>
<proteinExistence type="predicted"/>
<dbReference type="AlphaFoldDB" id="A0A0F9T3J3"/>
<evidence type="ECO:0000313" key="1">
    <source>
        <dbReference type="EMBL" id="KKN36048.1"/>
    </source>
</evidence>